<evidence type="ECO:0000313" key="16">
    <source>
        <dbReference type="EMBL" id="MFC3122483.1"/>
    </source>
</evidence>
<feature type="domain" description="TonB-dependent receptor plug" evidence="15">
    <location>
        <begin position="60"/>
        <end position="166"/>
    </location>
</feature>
<organism evidence="16 17">
    <name type="scientific">Agaribacter flavus</name>
    <dbReference type="NCBI Taxonomy" id="1902781"/>
    <lineage>
        <taxon>Bacteria</taxon>
        <taxon>Pseudomonadati</taxon>
        <taxon>Pseudomonadota</taxon>
        <taxon>Gammaproteobacteria</taxon>
        <taxon>Alteromonadales</taxon>
        <taxon>Alteromonadaceae</taxon>
        <taxon>Agaribacter</taxon>
    </lineage>
</organism>
<dbReference type="PANTHER" id="PTHR32552:SF81">
    <property type="entry name" value="TONB-DEPENDENT OUTER MEMBRANE RECEPTOR"/>
    <property type="match status" value="1"/>
</dbReference>
<feature type="chain" id="PRO_5046751926" evidence="13">
    <location>
        <begin position="35"/>
        <end position="825"/>
    </location>
</feature>
<keyword evidence="10 11" id="KW-0998">Cell outer membrane</keyword>
<comment type="similarity">
    <text evidence="11 12">Belongs to the TonB-dependent receptor family.</text>
</comment>
<keyword evidence="16" id="KW-0675">Receptor</keyword>
<keyword evidence="13" id="KW-0732">Signal</keyword>
<evidence type="ECO:0000256" key="6">
    <source>
        <dbReference type="ARBA" id="ARBA00023004"/>
    </source>
</evidence>
<keyword evidence="4" id="KW-0410">Iron transport</keyword>
<evidence type="ECO:0000259" key="15">
    <source>
        <dbReference type="Pfam" id="PF07715"/>
    </source>
</evidence>
<keyword evidence="5 11" id="KW-0812">Transmembrane</keyword>
<dbReference type="Pfam" id="PF00593">
    <property type="entry name" value="TonB_dep_Rec_b-barrel"/>
    <property type="match status" value="1"/>
</dbReference>
<gene>
    <name evidence="16" type="ORF">ACFOHL_12710</name>
</gene>
<protein>
    <submittedName>
        <fullName evidence="16">TonB-dependent receptor</fullName>
    </submittedName>
</protein>
<sequence length="825" mass="90578">MSKEMQAFHNKFRQKRSLIFASVMLALTSQSSFAQQDEEVEESVAIEQIVVTAERKTETLQEVSISVSAFGEDALAKGGINDVSRLELQVPGLNFAFAGNDAKFNVRGANSSNTFGDNSSIVGAFVDGVYKARASQQTRAFFDVQSVEFLRGPQGTLYGRNTFAGALNLYTNRPNFEGVSGGFDISYQAFDRVRTEGFVNLPLSEELALRVAGFSDKSDGYIENLAGPDVGAQDDKAVRISLLYEPSEDLSMLLQYSHSAEDGNEAGLFGYTFLCRNETPDGLTDPFGSTRNCANPIRGSGGRGPASNGPGGDPYLISQDYVRPVDLTEDVLAFHVNYESDNFSIKSITSYTDFYNDINFDFDFSPTPSQNGGFLETSEVFSQEIQISSNNDSALQWTTGVYYSDQEDSSSFSIYNQTVRDDSTRATVVNELGEFTQLSGTDIVSLDRNFNGFFADNAIIDTEYFGIFGQIEYSLSDELRLIAGIRYNDETKSLSCGGSNFTGDVNGDGSVDRVVNVLPGVAGSSPLILPNNSRDVFSFNCNAADALTSANVHDGDPSFSNVTWRTGVEYDLQDDVMLYLSASTGYLSGSVNTTTATEEQESQVIEAGFRSRFADDTLQFNGAFHFTEYTNLLTQLQRIEGGLAITFSENGGNIDAMGAEFDAVWLATDNLQLTGTLAYLNSEFGTFGQGNPYQLYNGEIRSFIDQNGNRTPWSPELTIGGSASYLIELNKGMGTLTPHLQFYYSDEYNTSNLLANDPAHQQASFTKTDFRLIWESEDQDYIVEAFVENIEDEAVLARGNNNSDDIVQSGYLYPRNYGVRAKVRF</sequence>
<proteinExistence type="inferred from homology"/>
<evidence type="ECO:0000256" key="9">
    <source>
        <dbReference type="ARBA" id="ARBA00023136"/>
    </source>
</evidence>
<accession>A0ABV7FT76</accession>
<evidence type="ECO:0000256" key="1">
    <source>
        <dbReference type="ARBA" id="ARBA00004571"/>
    </source>
</evidence>
<keyword evidence="8 12" id="KW-0798">TonB box</keyword>
<evidence type="ECO:0000256" key="3">
    <source>
        <dbReference type="ARBA" id="ARBA00022452"/>
    </source>
</evidence>
<name>A0ABV7FT76_9ALTE</name>
<evidence type="ECO:0000313" key="17">
    <source>
        <dbReference type="Proteomes" id="UP001595478"/>
    </source>
</evidence>
<comment type="subcellular location">
    <subcellularLocation>
        <location evidence="1 11">Cell outer membrane</location>
        <topology evidence="1 11">Multi-pass membrane protein</topology>
    </subcellularLocation>
</comment>
<dbReference type="Gene3D" id="2.40.170.20">
    <property type="entry name" value="TonB-dependent receptor, beta-barrel domain"/>
    <property type="match status" value="1"/>
</dbReference>
<evidence type="ECO:0000256" key="13">
    <source>
        <dbReference type="SAM" id="SignalP"/>
    </source>
</evidence>
<keyword evidence="17" id="KW-1185">Reference proteome</keyword>
<dbReference type="Proteomes" id="UP001595478">
    <property type="component" value="Unassembled WGS sequence"/>
</dbReference>
<evidence type="ECO:0000256" key="5">
    <source>
        <dbReference type="ARBA" id="ARBA00022692"/>
    </source>
</evidence>
<evidence type="ECO:0000256" key="2">
    <source>
        <dbReference type="ARBA" id="ARBA00022448"/>
    </source>
</evidence>
<dbReference type="RefSeq" id="WP_376920616.1">
    <property type="nucleotide sequence ID" value="NZ_JBHRSW010000023.1"/>
</dbReference>
<dbReference type="EMBL" id="JBHRSW010000023">
    <property type="protein sequence ID" value="MFC3122483.1"/>
    <property type="molecule type" value="Genomic_DNA"/>
</dbReference>
<dbReference type="PROSITE" id="PS52016">
    <property type="entry name" value="TONB_DEPENDENT_REC_3"/>
    <property type="match status" value="1"/>
</dbReference>
<keyword evidence="7" id="KW-0406">Ion transport</keyword>
<dbReference type="Pfam" id="PF07715">
    <property type="entry name" value="Plug"/>
    <property type="match status" value="1"/>
</dbReference>
<dbReference type="InterPro" id="IPR000531">
    <property type="entry name" value="Beta-barrel_TonB"/>
</dbReference>
<dbReference type="SUPFAM" id="SSF56935">
    <property type="entry name" value="Porins"/>
    <property type="match status" value="1"/>
</dbReference>
<evidence type="ECO:0000256" key="4">
    <source>
        <dbReference type="ARBA" id="ARBA00022496"/>
    </source>
</evidence>
<evidence type="ECO:0000256" key="7">
    <source>
        <dbReference type="ARBA" id="ARBA00023065"/>
    </source>
</evidence>
<comment type="caution">
    <text evidence="16">The sequence shown here is derived from an EMBL/GenBank/DDBJ whole genome shotgun (WGS) entry which is preliminary data.</text>
</comment>
<dbReference type="InterPro" id="IPR039426">
    <property type="entry name" value="TonB-dep_rcpt-like"/>
</dbReference>
<feature type="signal peptide" evidence="13">
    <location>
        <begin position="1"/>
        <end position="34"/>
    </location>
</feature>
<keyword evidence="3 11" id="KW-1134">Transmembrane beta strand</keyword>
<feature type="domain" description="TonB-dependent receptor-like beta-barrel" evidence="14">
    <location>
        <begin position="303"/>
        <end position="789"/>
    </location>
</feature>
<dbReference type="InterPro" id="IPR012910">
    <property type="entry name" value="Plug_dom"/>
</dbReference>
<evidence type="ECO:0000256" key="11">
    <source>
        <dbReference type="PROSITE-ProRule" id="PRU01360"/>
    </source>
</evidence>
<keyword evidence="2 11" id="KW-0813">Transport</keyword>
<keyword evidence="6" id="KW-0408">Iron</keyword>
<evidence type="ECO:0000256" key="8">
    <source>
        <dbReference type="ARBA" id="ARBA00023077"/>
    </source>
</evidence>
<reference evidence="17" key="1">
    <citation type="journal article" date="2019" name="Int. J. Syst. Evol. Microbiol.">
        <title>The Global Catalogue of Microorganisms (GCM) 10K type strain sequencing project: providing services to taxonomists for standard genome sequencing and annotation.</title>
        <authorList>
            <consortium name="The Broad Institute Genomics Platform"/>
            <consortium name="The Broad Institute Genome Sequencing Center for Infectious Disease"/>
            <person name="Wu L."/>
            <person name="Ma J."/>
        </authorList>
    </citation>
    <scope>NUCLEOTIDE SEQUENCE [LARGE SCALE GENOMIC DNA]</scope>
    <source>
        <strain evidence="17">KCTC 52473</strain>
    </source>
</reference>
<dbReference type="PANTHER" id="PTHR32552">
    <property type="entry name" value="FERRICHROME IRON RECEPTOR-RELATED"/>
    <property type="match status" value="1"/>
</dbReference>
<dbReference type="InterPro" id="IPR036942">
    <property type="entry name" value="Beta-barrel_TonB_sf"/>
</dbReference>
<evidence type="ECO:0000256" key="12">
    <source>
        <dbReference type="RuleBase" id="RU003357"/>
    </source>
</evidence>
<evidence type="ECO:0000256" key="10">
    <source>
        <dbReference type="ARBA" id="ARBA00023237"/>
    </source>
</evidence>
<keyword evidence="9 11" id="KW-0472">Membrane</keyword>
<evidence type="ECO:0000259" key="14">
    <source>
        <dbReference type="Pfam" id="PF00593"/>
    </source>
</evidence>